<feature type="domain" description="Resolvase/invertase-type recombinase catalytic" evidence="5">
    <location>
        <begin position="1"/>
        <end position="129"/>
    </location>
</feature>
<evidence type="ECO:0000256" key="2">
    <source>
        <dbReference type="ARBA" id="ARBA00023125"/>
    </source>
</evidence>
<evidence type="ECO:0000256" key="1">
    <source>
        <dbReference type="ARBA" id="ARBA00022908"/>
    </source>
</evidence>
<feature type="active site" description="O-(5'-phospho-DNA)-serine intermediate" evidence="4">
    <location>
        <position position="9"/>
    </location>
</feature>
<sequence>MRIGYARGSIRDQREALEALGCAKVFTDVASSTRASRPGLELAKSHVRDGDVLVVTRVDRLGRTAYDTLKTIKELDESGVRVEAQKKNLDTGTPAGRLVVTAMAGLTEWERDILRERTREGLAHARATGRAGGRPPALTGPARDAALAQLAGGMSASQVAAFHGVSKWMIQRLQRSAATERVDQGLTSEDDRLITVIKVMLPM</sequence>
<dbReference type="Proteomes" id="UP001139502">
    <property type="component" value="Unassembled WGS sequence"/>
</dbReference>
<dbReference type="GO" id="GO:0003677">
    <property type="term" value="F:DNA binding"/>
    <property type="evidence" value="ECO:0007669"/>
    <property type="project" value="UniProtKB-KW"/>
</dbReference>
<dbReference type="PANTHER" id="PTHR30461:SF2">
    <property type="entry name" value="SERINE RECOMBINASE PINE-RELATED"/>
    <property type="match status" value="1"/>
</dbReference>
<gene>
    <name evidence="6" type="ORF">NBM05_03740</name>
</gene>
<dbReference type="PROSITE" id="PS00398">
    <property type="entry name" value="RECOMBINASES_2"/>
    <property type="match status" value="1"/>
</dbReference>
<dbReference type="SMART" id="SM00857">
    <property type="entry name" value="Resolvase"/>
    <property type="match status" value="1"/>
</dbReference>
<dbReference type="InterPro" id="IPR006118">
    <property type="entry name" value="Recombinase_CS"/>
</dbReference>
<accession>A0A9X2HBH2</accession>
<dbReference type="PANTHER" id="PTHR30461">
    <property type="entry name" value="DNA-INVERTASE FROM LAMBDOID PROPHAGE"/>
    <property type="match status" value="1"/>
</dbReference>
<dbReference type="InterPro" id="IPR050639">
    <property type="entry name" value="SSR_resolvase"/>
</dbReference>
<evidence type="ECO:0000256" key="4">
    <source>
        <dbReference type="PIRSR" id="PIRSR606118-50"/>
    </source>
</evidence>
<name>A0A9X2HBH2_9MICC</name>
<evidence type="ECO:0000259" key="5">
    <source>
        <dbReference type="PROSITE" id="PS51736"/>
    </source>
</evidence>
<comment type="caution">
    <text evidence="6">The sequence shown here is derived from an EMBL/GenBank/DDBJ whole genome shotgun (WGS) entry which is preliminary data.</text>
</comment>
<dbReference type="RefSeq" id="WP_254165210.1">
    <property type="nucleotide sequence ID" value="NZ_JANAFB010000006.1"/>
</dbReference>
<evidence type="ECO:0000256" key="3">
    <source>
        <dbReference type="ARBA" id="ARBA00023172"/>
    </source>
</evidence>
<protein>
    <submittedName>
        <fullName evidence="6">Recombinase family protein</fullName>
    </submittedName>
</protein>
<keyword evidence="1" id="KW-0229">DNA integration</keyword>
<reference evidence="6" key="1">
    <citation type="submission" date="2022-06" db="EMBL/GenBank/DDBJ databases">
        <title>Rothia sp. isolated from sandalwood seedling.</title>
        <authorList>
            <person name="Tuikhar N."/>
            <person name="Kirdat K."/>
            <person name="Thorat V."/>
            <person name="Swetha P."/>
            <person name="Padma S."/>
            <person name="Sundararaj R."/>
            <person name="Yadav A."/>
        </authorList>
    </citation>
    <scope>NUCLEOTIDE SEQUENCE</scope>
    <source>
        <strain evidence="6">AR01</strain>
    </source>
</reference>
<dbReference type="Pfam" id="PF00239">
    <property type="entry name" value="Resolvase"/>
    <property type="match status" value="1"/>
</dbReference>
<dbReference type="AlphaFoldDB" id="A0A9X2HBH2"/>
<dbReference type="EMBL" id="JANAFB010000006">
    <property type="protein sequence ID" value="MCP3425160.1"/>
    <property type="molecule type" value="Genomic_DNA"/>
</dbReference>
<keyword evidence="3" id="KW-0233">DNA recombination</keyword>
<keyword evidence="2" id="KW-0238">DNA-binding</keyword>
<dbReference type="InterPro" id="IPR036162">
    <property type="entry name" value="Resolvase-like_N_sf"/>
</dbReference>
<dbReference type="GO" id="GO:0000150">
    <property type="term" value="F:DNA strand exchange activity"/>
    <property type="evidence" value="ECO:0007669"/>
    <property type="project" value="InterPro"/>
</dbReference>
<organism evidence="6 7">
    <name type="scientific">Rothia santali</name>
    <dbReference type="NCBI Taxonomy" id="2949643"/>
    <lineage>
        <taxon>Bacteria</taxon>
        <taxon>Bacillati</taxon>
        <taxon>Actinomycetota</taxon>
        <taxon>Actinomycetes</taxon>
        <taxon>Micrococcales</taxon>
        <taxon>Micrococcaceae</taxon>
        <taxon>Rothia</taxon>
    </lineage>
</organism>
<keyword evidence="7" id="KW-1185">Reference proteome</keyword>
<evidence type="ECO:0000313" key="6">
    <source>
        <dbReference type="EMBL" id="MCP3425160.1"/>
    </source>
</evidence>
<dbReference type="PROSITE" id="PS51736">
    <property type="entry name" value="RECOMBINASES_3"/>
    <property type="match status" value="1"/>
</dbReference>
<dbReference type="Gene3D" id="3.40.50.1390">
    <property type="entry name" value="Resolvase, N-terminal catalytic domain"/>
    <property type="match status" value="1"/>
</dbReference>
<dbReference type="GO" id="GO:0015074">
    <property type="term" value="P:DNA integration"/>
    <property type="evidence" value="ECO:0007669"/>
    <property type="project" value="UniProtKB-KW"/>
</dbReference>
<dbReference type="CDD" id="cd03768">
    <property type="entry name" value="SR_ResInv"/>
    <property type="match status" value="1"/>
</dbReference>
<dbReference type="SUPFAM" id="SSF53041">
    <property type="entry name" value="Resolvase-like"/>
    <property type="match status" value="1"/>
</dbReference>
<proteinExistence type="predicted"/>
<dbReference type="InterPro" id="IPR006119">
    <property type="entry name" value="Resolv_N"/>
</dbReference>
<evidence type="ECO:0000313" key="7">
    <source>
        <dbReference type="Proteomes" id="UP001139502"/>
    </source>
</evidence>